<gene>
    <name evidence="4" type="primary">NLGN3</name>
    <name evidence="4" type="ORF">BLAG_LOCUS6982</name>
</gene>
<name>A0A8J9YZB5_BRALA</name>
<evidence type="ECO:0000259" key="3">
    <source>
        <dbReference type="Pfam" id="PF00135"/>
    </source>
</evidence>
<evidence type="ECO:0000313" key="4">
    <source>
        <dbReference type="EMBL" id="CAH1244325.1"/>
    </source>
</evidence>
<proteinExistence type="inferred from homology"/>
<evidence type="ECO:0000313" key="5">
    <source>
        <dbReference type="Proteomes" id="UP000838412"/>
    </source>
</evidence>
<dbReference type="Proteomes" id="UP000838412">
    <property type="component" value="Chromosome 14"/>
</dbReference>
<evidence type="ECO:0000256" key="1">
    <source>
        <dbReference type="ARBA" id="ARBA00005964"/>
    </source>
</evidence>
<keyword evidence="5" id="KW-1185">Reference proteome</keyword>
<dbReference type="InterPro" id="IPR019819">
    <property type="entry name" value="Carboxylesterase_B_CS"/>
</dbReference>
<dbReference type="InterPro" id="IPR002018">
    <property type="entry name" value="CarbesteraseB"/>
</dbReference>
<dbReference type="Pfam" id="PF00135">
    <property type="entry name" value="COesterase"/>
    <property type="match status" value="1"/>
</dbReference>
<dbReference type="PROSITE" id="PS00941">
    <property type="entry name" value="CARBOXYLESTERASE_B_2"/>
    <property type="match status" value="1"/>
</dbReference>
<protein>
    <submittedName>
        <fullName evidence="4">NLGN3 protein</fullName>
    </submittedName>
</protein>
<dbReference type="InterPro" id="IPR051093">
    <property type="entry name" value="Neuroligin/BSAL"/>
</dbReference>
<dbReference type="EMBL" id="OV696699">
    <property type="protein sequence ID" value="CAH1244325.1"/>
    <property type="molecule type" value="Genomic_DNA"/>
</dbReference>
<dbReference type="OrthoDB" id="3200163at2759"/>
<comment type="similarity">
    <text evidence="1">Belongs to the type-B carboxylesterase/lipase family.</text>
</comment>
<dbReference type="PANTHER" id="PTHR43903">
    <property type="entry name" value="NEUROLIGIN"/>
    <property type="match status" value="1"/>
</dbReference>
<keyword evidence="2" id="KW-0732">Signal</keyword>
<dbReference type="InterPro" id="IPR029058">
    <property type="entry name" value="AB_hydrolase_fold"/>
</dbReference>
<dbReference type="AlphaFoldDB" id="A0A8J9YZB5"/>
<dbReference type="Gene3D" id="3.40.50.1820">
    <property type="entry name" value="alpha/beta hydrolase"/>
    <property type="match status" value="1"/>
</dbReference>
<feature type="domain" description="Carboxylesterase type B" evidence="3">
    <location>
        <begin position="4"/>
        <end position="103"/>
    </location>
</feature>
<organism evidence="4 5">
    <name type="scientific">Branchiostoma lanceolatum</name>
    <name type="common">Common lancelet</name>
    <name type="synonym">Amphioxus lanceolatum</name>
    <dbReference type="NCBI Taxonomy" id="7740"/>
    <lineage>
        <taxon>Eukaryota</taxon>
        <taxon>Metazoa</taxon>
        <taxon>Chordata</taxon>
        <taxon>Cephalochordata</taxon>
        <taxon>Leptocardii</taxon>
        <taxon>Amphioxiformes</taxon>
        <taxon>Branchiostomatidae</taxon>
        <taxon>Branchiostoma</taxon>
    </lineage>
</organism>
<evidence type="ECO:0000256" key="2">
    <source>
        <dbReference type="ARBA" id="ARBA00022729"/>
    </source>
</evidence>
<accession>A0A8J9YZB5</accession>
<dbReference type="SUPFAM" id="SSF53474">
    <property type="entry name" value="alpha/beta-Hydrolases"/>
    <property type="match status" value="1"/>
</dbReference>
<reference evidence="4" key="1">
    <citation type="submission" date="2022-01" db="EMBL/GenBank/DDBJ databases">
        <authorList>
            <person name="Braso-Vives M."/>
        </authorList>
    </citation>
    <scope>NUCLEOTIDE SEQUENCE</scope>
</reference>
<sequence>MMMGKRITLNKGDNDLVSVDQYLGIRYAEAPLGDSRFRMVSVQDPKWSGTQNYTAFGAACMQPVRTTSTNMPAWTRQDILTMQTYVQTRSEDCLFLNIYSPVSRGPCNDGRRESAGGWGGVGHD</sequence>